<feature type="chain" id="PRO_5023034633" description="PEP-CTERM protein-sorting domain-containing protein" evidence="1">
    <location>
        <begin position="24"/>
        <end position="218"/>
    </location>
</feature>
<proteinExistence type="predicted"/>
<gene>
    <name evidence="2" type="ORF">KOR34_31280</name>
</gene>
<dbReference type="EMBL" id="SIHJ01000001">
    <property type="protein sequence ID" value="TWT38160.1"/>
    <property type="molecule type" value="Genomic_DNA"/>
</dbReference>
<dbReference type="Proteomes" id="UP000316714">
    <property type="component" value="Unassembled WGS sequence"/>
</dbReference>
<evidence type="ECO:0008006" key="4">
    <source>
        <dbReference type="Google" id="ProtNLM"/>
    </source>
</evidence>
<evidence type="ECO:0000313" key="3">
    <source>
        <dbReference type="Proteomes" id="UP000316714"/>
    </source>
</evidence>
<protein>
    <recommendedName>
        <fullName evidence="4">PEP-CTERM protein-sorting domain-containing protein</fullName>
    </recommendedName>
</protein>
<name>A0A5C5VJQ5_9BACT</name>
<sequence length="218" mass="22133" precursor="true">MRTTRFLAVLATACLIGAPSARADLVPFSTSSGGTITGFAYTKTQTGLNADGVSFDATLVVLGTGLINQTPAGLGIWGGGSNKVSNGQRLFFGMSVSNVSGGTVSFDGFTAVDFNRFGPNDTGVLSTDPFLVTTANNFFTSTTGGNIVDISAESPTSFFAIAGPANPPGDPLNDFRIGGVLASFTGMAAVPEPTAFLFGSLVAGSVGMVALRRRPARG</sequence>
<evidence type="ECO:0000313" key="2">
    <source>
        <dbReference type="EMBL" id="TWT38160.1"/>
    </source>
</evidence>
<accession>A0A5C5VJQ5</accession>
<keyword evidence="3" id="KW-1185">Reference proteome</keyword>
<evidence type="ECO:0000256" key="1">
    <source>
        <dbReference type="SAM" id="SignalP"/>
    </source>
</evidence>
<organism evidence="2 3">
    <name type="scientific">Posidoniimonas corsicana</name>
    <dbReference type="NCBI Taxonomy" id="1938618"/>
    <lineage>
        <taxon>Bacteria</taxon>
        <taxon>Pseudomonadati</taxon>
        <taxon>Planctomycetota</taxon>
        <taxon>Planctomycetia</taxon>
        <taxon>Pirellulales</taxon>
        <taxon>Lacipirellulaceae</taxon>
        <taxon>Posidoniimonas</taxon>
    </lineage>
</organism>
<keyword evidence="1" id="KW-0732">Signal</keyword>
<feature type="signal peptide" evidence="1">
    <location>
        <begin position="1"/>
        <end position="23"/>
    </location>
</feature>
<reference evidence="2 3" key="1">
    <citation type="submission" date="2019-02" db="EMBL/GenBank/DDBJ databases">
        <title>Deep-cultivation of Planctomycetes and their phenomic and genomic characterization uncovers novel biology.</title>
        <authorList>
            <person name="Wiegand S."/>
            <person name="Jogler M."/>
            <person name="Boedeker C."/>
            <person name="Pinto D."/>
            <person name="Vollmers J."/>
            <person name="Rivas-Marin E."/>
            <person name="Kohn T."/>
            <person name="Peeters S.H."/>
            <person name="Heuer A."/>
            <person name="Rast P."/>
            <person name="Oberbeckmann S."/>
            <person name="Bunk B."/>
            <person name="Jeske O."/>
            <person name="Meyerdierks A."/>
            <person name="Storesund J.E."/>
            <person name="Kallscheuer N."/>
            <person name="Luecker S."/>
            <person name="Lage O.M."/>
            <person name="Pohl T."/>
            <person name="Merkel B.J."/>
            <person name="Hornburger P."/>
            <person name="Mueller R.-W."/>
            <person name="Bruemmer F."/>
            <person name="Labrenz M."/>
            <person name="Spormann A.M."/>
            <person name="Op Den Camp H."/>
            <person name="Overmann J."/>
            <person name="Amann R."/>
            <person name="Jetten M.S.M."/>
            <person name="Mascher T."/>
            <person name="Medema M.H."/>
            <person name="Devos D.P."/>
            <person name="Kaster A.-K."/>
            <person name="Ovreas L."/>
            <person name="Rohde M."/>
            <person name="Galperin M.Y."/>
            <person name="Jogler C."/>
        </authorList>
    </citation>
    <scope>NUCLEOTIDE SEQUENCE [LARGE SCALE GENOMIC DNA]</scope>
    <source>
        <strain evidence="2 3">KOR34</strain>
    </source>
</reference>
<dbReference type="AlphaFoldDB" id="A0A5C5VJQ5"/>
<comment type="caution">
    <text evidence="2">The sequence shown here is derived from an EMBL/GenBank/DDBJ whole genome shotgun (WGS) entry which is preliminary data.</text>
</comment>